<feature type="region of interest" description="Disordered" evidence="1">
    <location>
        <begin position="100"/>
        <end position="158"/>
    </location>
</feature>
<accession>A0A7I7T3V9</accession>
<organism evidence="3 4">
    <name type="scientific">Mycolicibacterium helvum</name>
    <dbReference type="NCBI Taxonomy" id="1534349"/>
    <lineage>
        <taxon>Bacteria</taxon>
        <taxon>Bacillati</taxon>
        <taxon>Actinomycetota</taxon>
        <taxon>Actinomycetes</taxon>
        <taxon>Mycobacteriales</taxon>
        <taxon>Mycobacteriaceae</taxon>
        <taxon>Mycolicibacterium</taxon>
    </lineage>
</organism>
<proteinExistence type="predicted"/>
<keyword evidence="2" id="KW-0732">Signal</keyword>
<feature type="chain" id="PRO_5029748814" evidence="2">
    <location>
        <begin position="33"/>
        <end position="158"/>
    </location>
</feature>
<gene>
    <name evidence="3" type="ORF">MHEL_18930</name>
</gene>
<dbReference type="AlphaFoldDB" id="A0A7I7T3V9"/>
<sequence>MNILTKSVIGLAASAALTAALGDAGLPLTADAADAAFLPAAAESTAAALGVVTWEASSIAAVGSESFAGEDDRAAARPRGAVFAPVVPADGEVAVSGLLEESPRVGACDEPADDDRPEPAPAEFPEPFESAVATGNDTTEAPTPSATANTPTRPTQRA</sequence>
<dbReference type="RefSeq" id="WP_163747283.1">
    <property type="nucleotide sequence ID" value="NZ_AP022596.1"/>
</dbReference>
<protein>
    <submittedName>
        <fullName evidence="3">Uncharacterized protein</fullName>
    </submittedName>
</protein>
<name>A0A7I7T3V9_9MYCO</name>
<evidence type="ECO:0000313" key="4">
    <source>
        <dbReference type="Proteomes" id="UP000467148"/>
    </source>
</evidence>
<keyword evidence="4" id="KW-1185">Reference proteome</keyword>
<dbReference type="Proteomes" id="UP000467148">
    <property type="component" value="Chromosome"/>
</dbReference>
<feature type="signal peptide" evidence="2">
    <location>
        <begin position="1"/>
        <end position="32"/>
    </location>
</feature>
<reference evidence="3 4" key="1">
    <citation type="journal article" date="2019" name="Emerg. Microbes Infect.">
        <title>Comprehensive subspecies identification of 175 nontuberculous mycobacteria species based on 7547 genomic profiles.</title>
        <authorList>
            <person name="Matsumoto Y."/>
            <person name="Kinjo T."/>
            <person name="Motooka D."/>
            <person name="Nabeya D."/>
            <person name="Jung N."/>
            <person name="Uechi K."/>
            <person name="Horii T."/>
            <person name="Iida T."/>
            <person name="Fujita J."/>
            <person name="Nakamura S."/>
        </authorList>
    </citation>
    <scope>NUCLEOTIDE SEQUENCE [LARGE SCALE GENOMIC DNA]</scope>
    <source>
        <strain evidence="3 4">JCM 30396</strain>
    </source>
</reference>
<evidence type="ECO:0000313" key="3">
    <source>
        <dbReference type="EMBL" id="BBY63650.1"/>
    </source>
</evidence>
<evidence type="ECO:0000256" key="2">
    <source>
        <dbReference type="SAM" id="SignalP"/>
    </source>
</evidence>
<dbReference type="EMBL" id="AP022596">
    <property type="protein sequence ID" value="BBY63650.1"/>
    <property type="molecule type" value="Genomic_DNA"/>
</dbReference>
<dbReference type="KEGG" id="mhev:MHEL_18930"/>
<feature type="compositionally biased region" description="Low complexity" evidence="1">
    <location>
        <begin position="138"/>
        <end position="158"/>
    </location>
</feature>
<evidence type="ECO:0000256" key="1">
    <source>
        <dbReference type="SAM" id="MobiDB-lite"/>
    </source>
</evidence>